<dbReference type="PRINTS" id="PR00455">
    <property type="entry name" value="HTHTETR"/>
</dbReference>
<dbReference type="InterPro" id="IPR009057">
    <property type="entry name" value="Homeodomain-like_sf"/>
</dbReference>
<dbReference type="STRING" id="1801.BRW64_14190"/>
<dbReference type="GO" id="GO:0000976">
    <property type="term" value="F:transcription cis-regulatory region binding"/>
    <property type="evidence" value="ECO:0007669"/>
    <property type="project" value="TreeGrafter"/>
</dbReference>
<dbReference type="InterPro" id="IPR001647">
    <property type="entry name" value="HTH_TetR"/>
</dbReference>
<dbReference type="SUPFAM" id="SSF48498">
    <property type="entry name" value="Tetracyclin repressor-like, C-terminal domain"/>
    <property type="match status" value="1"/>
</dbReference>
<dbReference type="PANTHER" id="PTHR30055">
    <property type="entry name" value="HTH-TYPE TRANSCRIPTIONAL REGULATOR RUTR"/>
    <property type="match status" value="1"/>
</dbReference>
<feature type="domain" description="HTH tetR-type" evidence="5">
    <location>
        <begin position="6"/>
        <end position="66"/>
    </location>
</feature>
<keyword evidence="1" id="KW-0805">Transcription regulation</keyword>
<keyword evidence="3" id="KW-0804">Transcription</keyword>
<comment type="caution">
    <text evidence="7">The sequence shown here is derived from an EMBL/GenBank/DDBJ whole genome shotgun (WGS) entry which is preliminary data.</text>
</comment>
<organism evidence="7 9">
    <name type="scientific">Mycolicibacterium diernhoferi</name>
    <dbReference type="NCBI Taxonomy" id="1801"/>
    <lineage>
        <taxon>Bacteria</taxon>
        <taxon>Bacillati</taxon>
        <taxon>Actinomycetota</taxon>
        <taxon>Actinomycetes</taxon>
        <taxon>Mycobacteriales</taxon>
        <taxon>Mycobacteriaceae</taxon>
        <taxon>Mycolicibacterium</taxon>
    </lineage>
</organism>
<evidence type="ECO:0000313" key="7">
    <source>
        <dbReference type="EMBL" id="PEG56047.1"/>
    </source>
</evidence>
<keyword evidence="2 4" id="KW-0238">DNA-binding</keyword>
<dbReference type="InterPro" id="IPR036271">
    <property type="entry name" value="Tet_transcr_reg_TetR-rel_C_sf"/>
</dbReference>
<dbReference type="GO" id="GO:0003700">
    <property type="term" value="F:DNA-binding transcription factor activity"/>
    <property type="evidence" value="ECO:0007669"/>
    <property type="project" value="TreeGrafter"/>
</dbReference>
<evidence type="ECO:0000256" key="2">
    <source>
        <dbReference type="ARBA" id="ARBA00023125"/>
    </source>
</evidence>
<evidence type="ECO:0000256" key="1">
    <source>
        <dbReference type="ARBA" id="ARBA00023015"/>
    </source>
</evidence>
<dbReference type="SUPFAM" id="SSF46689">
    <property type="entry name" value="Homeodomain-like"/>
    <property type="match status" value="1"/>
</dbReference>
<gene>
    <name evidence="6" type="ORF">BV510_28585</name>
    <name evidence="7" type="ORF">CRI78_03450</name>
</gene>
<evidence type="ECO:0000256" key="3">
    <source>
        <dbReference type="ARBA" id="ARBA00023163"/>
    </source>
</evidence>
<dbReference type="Gene3D" id="1.10.10.60">
    <property type="entry name" value="Homeodomain-like"/>
    <property type="match status" value="1"/>
</dbReference>
<dbReference type="Proteomes" id="UP000191039">
    <property type="component" value="Unassembled WGS sequence"/>
</dbReference>
<dbReference type="EMBL" id="PDCR01000003">
    <property type="protein sequence ID" value="PEG56047.1"/>
    <property type="molecule type" value="Genomic_DNA"/>
</dbReference>
<sequence length="213" mass="22512">MQRRRARNRVAIMDVGEAMFARAPFDSVHISDVAEAADVSIGTVYTHFGNKDGLFLAVADRAMLYAADYVRERGTGKTPAERIENIAEAYLEAMLERSFLVRLLVSDFALPADAAVLARMTEHLSVLYVSLAGLIDEGIAAGFFRPVGSGLLARYLVGSWNGVIAMSMHSAASTVNVDQLAECLQSAGGLILAGLTAPSPAEGAIGRHGTAAG</sequence>
<accession>A0A1Q4HDS2</accession>
<protein>
    <submittedName>
        <fullName evidence="7">TetR/AcrR family transcriptional regulator</fullName>
    </submittedName>
</protein>
<evidence type="ECO:0000313" key="9">
    <source>
        <dbReference type="Proteomes" id="UP000220340"/>
    </source>
</evidence>
<evidence type="ECO:0000313" key="8">
    <source>
        <dbReference type="Proteomes" id="UP000191039"/>
    </source>
</evidence>
<dbReference type="AlphaFoldDB" id="A0A1Q4HDS2"/>
<name>A0A1Q4HDS2_9MYCO</name>
<keyword evidence="9" id="KW-1185">Reference proteome</keyword>
<dbReference type="Proteomes" id="UP000220340">
    <property type="component" value="Unassembled WGS sequence"/>
</dbReference>
<feature type="DNA-binding region" description="H-T-H motif" evidence="4">
    <location>
        <begin position="29"/>
        <end position="48"/>
    </location>
</feature>
<dbReference type="PANTHER" id="PTHR30055:SF234">
    <property type="entry name" value="HTH-TYPE TRANSCRIPTIONAL REGULATOR BETI"/>
    <property type="match status" value="1"/>
</dbReference>
<evidence type="ECO:0000259" key="5">
    <source>
        <dbReference type="PROSITE" id="PS50977"/>
    </source>
</evidence>
<dbReference type="InterPro" id="IPR050109">
    <property type="entry name" value="HTH-type_TetR-like_transc_reg"/>
</dbReference>
<evidence type="ECO:0000256" key="4">
    <source>
        <dbReference type="PROSITE-ProRule" id="PRU00335"/>
    </source>
</evidence>
<dbReference type="Gene3D" id="1.10.357.10">
    <property type="entry name" value="Tetracycline Repressor, domain 2"/>
    <property type="match status" value="1"/>
</dbReference>
<reference evidence="6 8" key="1">
    <citation type="submission" date="2016-09" db="EMBL/GenBank/DDBJ databases">
        <title>genome sequences of unsequenced Mycobacteria.</title>
        <authorList>
            <person name="Greninger A.L."/>
            <person name="Jerome K.R."/>
            <person name="Mcnair B."/>
            <person name="Wallis C."/>
            <person name="Fang F."/>
        </authorList>
    </citation>
    <scope>NUCLEOTIDE SEQUENCE [LARGE SCALE GENOMIC DNA]</scope>
    <source>
        <strain evidence="6 8">BM1</strain>
    </source>
</reference>
<reference evidence="7 9" key="2">
    <citation type="submission" date="2017-10" db="EMBL/GenBank/DDBJ databases">
        <title>The new phylogeny of genus Mycobacterium.</title>
        <authorList>
            <person name="Tortoli E."/>
            <person name="Trovato A."/>
            <person name="Cirillo D.M."/>
        </authorList>
    </citation>
    <scope>NUCLEOTIDE SEQUENCE [LARGE SCALE GENOMIC DNA]</scope>
    <source>
        <strain evidence="7 9">IP141170001</strain>
    </source>
</reference>
<proteinExistence type="predicted"/>
<dbReference type="EMBL" id="MIJD01000520">
    <property type="protein sequence ID" value="OPE45273.1"/>
    <property type="molecule type" value="Genomic_DNA"/>
</dbReference>
<dbReference type="PROSITE" id="PS50977">
    <property type="entry name" value="HTH_TETR_2"/>
    <property type="match status" value="1"/>
</dbReference>
<dbReference type="Pfam" id="PF00440">
    <property type="entry name" value="TetR_N"/>
    <property type="match status" value="1"/>
</dbReference>
<evidence type="ECO:0000313" key="6">
    <source>
        <dbReference type="EMBL" id="OPE45273.1"/>
    </source>
</evidence>